<feature type="compositionally biased region" description="Low complexity" evidence="1">
    <location>
        <begin position="137"/>
        <end position="166"/>
    </location>
</feature>
<feature type="region of interest" description="Disordered" evidence="1">
    <location>
        <begin position="136"/>
        <end position="212"/>
    </location>
</feature>
<dbReference type="PANTHER" id="PTHR45621">
    <property type="entry name" value="OS01G0588500 PROTEIN-RELATED"/>
    <property type="match status" value="1"/>
</dbReference>
<evidence type="ECO:0000313" key="3">
    <source>
        <dbReference type="EMBL" id="KAI5060896.1"/>
    </source>
</evidence>
<dbReference type="OrthoDB" id="1915767at2759"/>
<name>A0A9D4Z5V6_ADICA</name>
<dbReference type="AlphaFoldDB" id="A0A9D4Z5V6"/>
<evidence type="ECO:0000259" key="2">
    <source>
        <dbReference type="PROSITE" id="PS50011"/>
    </source>
</evidence>
<comment type="caution">
    <text evidence="3">The sequence shown here is derived from an EMBL/GenBank/DDBJ whole genome shotgun (WGS) entry which is preliminary data.</text>
</comment>
<feature type="compositionally biased region" description="Low complexity" evidence="1">
    <location>
        <begin position="178"/>
        <end position="196"/>
    </location>
</feature>
<dbReference type="InterPro" id="IPR011009">
    <property type="entry name" value="Kinase-like_dom_sf"/>
</dbReference>
<dbReference type="PROSITE" id="PS50011">
    <property type="entry name" value="PROTEIN_KINASE_DOM"/>
    <property type="match status" value="1"/>
</dbReference>
<gene>
    <name evidence="3" type="ORF">GOP47_0023401</name>
</gene>
<dbReference type="InterPro" id="IPR050823">
    <property type="entry name" value="Plant_Ser_Thr_Prot_Kinase"/>
</dbReference>
<feature type="region of interest" description="Disordered" evidence="1">
    <location>
        <begin position="1"/>
        <end position="42"/>
    </location>
</feature>
<accession>A0A9D4Z5V6</accession>
<dbReference type="InterPro" id="IPR000719">
    <property type="entry name" value="Prot_kinase_dom"/>
</dbReference>
<dbReference type="Gene3D" id="1.10.510.10">
    <property type="entry name" value="Transferase(Phosphotransferase) domain 1"/>
    <property type="match status" value="1"/>
</dbReference>
<dbReference type="SUPFAM" id="SSF56112">
    <property type="entry name" value="Protein kinase-like (PK-like)"/>
    <property type="match status" value="1"/>
</dbReference>
<dbReference type="GO" id="GO:0005524">
    <property type="term" value="F:ATP binding"/>
    <property type="evidence" value="ECO:0007669"/>
    <property type="project" value="InterPro"/>
</dbReference>
<evidence type="ECO:0000313" key="4">
    <source>
        <dbReference type="Proteomes" id="UP000886520"/>
    </source>
</evidence>
<dbReference type="GO" id="GO:0004672">
    <property type="term" value="F:protein kinase activity"/>
    <property type="evidence" value="ECO:0007669"/>
    <property type="project" value="InterPro"/>
</dbReference>
<feature type="compositionally biased region" description="Polar residues" evidence="1">
    <location>
        <begin position="17"/>
        <end position="27"/>
    </location>
</feature>
<reference evidence="3" key="1">
    <citation type="submission" date="2021-01" db="EMBL/GenBank/DDBJ databases">
        <title>Adiantum capillus-veneris genome.</title>
        <authorList>
            <person name="Fang Y."/>
            <person name="Liao Q."/>
        </authorList>
    </citation>
    <scope>NUCLEOTIDE SEQUENCE</scope>
    <source>
        <strain evidence="3">H3</strain>
        <tissue evidence="3">Leaf</tissue>
    </source>
</reference>
<organism evidence="3 4">
    <name type="scientific">Adiantum capillus-veneris</name>
    <name type="common">Maidenhair fern</name>
    <dbReference type="NCBI Taxonomy" id="13818"/>
    <lineage>
        <taxon>Eukaryota</taxon>
        <taxon>Viridiplantae</taxon>
        <taxon>Streptophyta</taxon>
        <taxon>Embryophyta</taxon>
        <taxon>Tracheophyta</taxon>
        <taxon>Polypodiopsida</taxon>
        <taxon>Polypodiidae</taxon>
        <taxon>Polypodiales</taxon>
        <taxon>Pteridineae</taxon>
        <taxon>Pteridaceae</taxon>
        <taxon>Vittarioideae</taxon>
        <taxon>Adiantum</taxon>
    </lineage>
</organism>
<sequence>MGCFSASLERKPKHKQNSSLYHPQSLASEMKQGSYHPSPAPSCGASRRDFELDMPISRSSYSAFFKLTPSRTLARASPMTEQHDCFAKDPAVRRCSSYGYGDERFVVAHSSLSASFVVENEQGGVGANLFPLPLPPSASTSSSTSLNTCSDDASSHSVSSTGSGSSIPATLPSAAGGTSSTSVNSKSSEKSLGLSSTADSHPVQRWQPSPLPLPPPLQSSAVLREFSYEELAGACLNFAPEFFIREGGAGPVFRAVIKSVSEGASLGVAITRLTQGRDDSFKKWKFEVASLARLSHRHLCKVIGFSGEDPSGPPNMTSPGFARERLLVYEHSANGSLESLLYGRKGKGPLDWSTRLKIAMGAAQGLAYLHDRIPRQVIYKSFKTINIQVDLNFEAKLSDYGFARNCRQQITSSPASSLPMIDAYAAPETCSSDELYAKSNVWSFGIVLLELLTGRQNMDDFFPPEERKLLHWCRPYLLDSKRLYLIMDPELKGRYPTRKAKMVADLALQCLAEEPIARPSMRGVAATLCTLMEGNIADGKADYVSAAAAAAAQQTVVNTTKRTDSSIRASTETSPAARTNLYGSKFKLSKSHSLVSVLTSPGRVFVGGRDAIDSTEGHGRQSQRARFRGFLSGEMSKEACGSWARDHTMLSRSSYGFLSGEVGMLQGDLLKSPSSQDCYLPPPLGRSTGFYK</sequence>
<dbReference type="Proteomes" id="UP000886520">
    <property type="component" value="Chromosome 23"/>
</dbReference>
<dbReference type="EMBL" id="JABFUD020000023">
    <property type="protein sequence ID" value="KAI5060896.1"/>
    <property type="molecule type" value="Genomic_DNA"/>
</dbReference>
<proteinExistence type="predicted"/>
<dbReference type="InterPro" id="IPR001245">
    <property type="entry name" value="Ser-Thr/Tyr_kinase_cat_dom"/>
</dbReference>
<evidence type="ECO:0000256" key="1">
    <source>
        <dbReference type="SAM" id="MobiDB-lite"/>
    </source>
</evidence>
<protein>
    <recommendedName>
        <fullName evidence="2">Protein kinase domain-containing protein</fullName>
    </recommendedName>
</protein>
<keyword evidence="4" id="KW-1185">Reference proteome</keyword>
<dbReference type="Pfam" id="PF07714">
    <property type="entry name" value="PK_Tyr_Ser-Thr"/>
    <property type="match status" value="1"/>
</dbReference>
<feature type="domain" description="Protein kinase" evidence="2">
    <location>
        <begin position="238"/>
        <end position="532"/>
    </location>
</feature>
<dbReference type="Gene3D" id="3.30.200.20">
    <property type="entry name" value="Phosphorylase Kinase, domain 1"/>
    <property type="match status" value="1"/>
</dbReference>